<dbReference type="InterPro" id="IPR043779">
    <property type="entry name" value="DUF5721"/>
</dbReference>
<evidence type="ECO:0000313" key="2">
    <source>
        <dbReference type="Proteomes" id="UP001198200"/>
    </source>
</evidence>
<keyword evidence="2" id="KW-1185">Reference proteome</keyword>
<name>A0AAE3JC54_9FIRM</name>
<sequence length="162" mass="18620">MMLAFTLSSLKDATSHLFTQPSFDDFDVLSVTIVSYITFSMDGHLNAAFFEDADTQPDKLCSWQRLRPVCFSIIKGKQPPVSFQITFFLDKDKASNLFNDPMLANNQDIDGFTLHLSYRNHTLSLSTGTVFSRFSLDRDSERLWDHYVAAWIKQKQLDFEEA</sequence>
<protein>
    <submittedName>
        <fullName evidence="1">DUF5721 family protein</fullName>
    </submittedName>
</protein>
<organism evidence="1 2">
    <name type="scientific">Anthropogastromicrobium aceti</name>
    <dbReference type="NCBI Taxonomy" id="2981768"/>
    <lineage>
        <taxon>Bacteria</taxon>
        <taxon>Bacillati</taxon>
        <taxon>Bacillota</taxon>
        <taxon>Clostridia</taxon>
        <taxon>Lachnospirales</taxon>
        <taxon>Lachnospiraceae</taxon>
        <taxon>Anthropogastromicrobium</taxon>
    </lineage>
</organism>
<accession>A0AAE3JC54</accession>
<proteinExistence type="predicted"/>
<dbReference type="EMBL" id="JAJEQN010000004">
    <property type="protein sequence ID" value="MCC2220512.1"/>
    <property type="molecule type" value="Genomic_DNA"/>
</dbReference>
<dbReference type="Pfam" id="PF18988">
    <property type="entry name" value="DUF5721"/>
    <property type="match status" value="1"/>
</dbReference>
<dbReference type="Proteomes" id="UP001198200">
    <property type="component" value="Unassembled WGS sequence"/>
</dbReference>
<dbReference type="RefSeq" id="WP_308731066.1">
    <property type="nucleotide sequence ID" value="NZ_JAJEQN010000004.1"/>
</dbReference>
<gene>
    <name evidence="1" type="ORF">LKD48_02445</name>
</gene>
<comment type="caution">
    <text evidence="1">The sequence shown here is derived from an EMBL/GenBank/DDBJ whole genome shotgun (WGS) entry which is preliminary data.</text>
</comment>
<evidence type="ECO:0000313" key="1">
    <source>
        <dbReference type="EMBL" id="MCC2220512.1"/>
    </source>
</evidence>
<dbReference type="AlphaFoldDB" id="A0AAE3JC54"/>
<reference evidence="1 2" key="1">
    <citation type="submission" date="2021-10" db="EMBL/GenBank/DDBJ databases">
        <title>Anaerobic single-cell dispensing facilitates the cultivation of human gut bacteria.</title>
        <authorList>
            <person name="Afrizal A."/>
        </authorList>
    </citation>
    <scope>NUCLEOTIDE SEQUENCE [LARGE SCALE GENOMIC DNA]</scope>
    <source>
        <strain evidence="1 2">CLA-AA-H224</strain>
    </source>
</reference>